<name>A0AC34GK61_9BILA</name>
<organism evidence="1 2">
    <name type="scientific">Panagrolaimus sp. ES5</name>
    <dbReference type="NCBI Taxonomy" id="591445"/>
    <lineage>
        <taxon>Eukaryota</taxon>
        <taxon>Metazoa</taxon>
        <taxon>Ecdysozoa</taxon>
        <taxon>Nematoda</taxon>
        <taxon>Chromadorea</taxon>
        <taxon>Rhabditida</taxon>
        <taxon>Tylenchina</taxon>
        <taxon>Panagrolaimomorpha</taxon>
        <taxon>Panagrolaimoidea</taxon>
        <taxon>Panagrolaimidae</taxon>
        <taxon>Panagrolaimus</taxon>
    </lineage>
</organism>
<proteinExistence type="predicted"/>
<dbReference type="Proteomes" id="UP000887579">
    <property type="component" value="Unplaced"/>
</dbReference>
<evidence type="ECO:0000313" key="1">
    <source>
        <dbReference type="Proteomes" id="UP000887579"/>
    </source>
</evidence>
<evidence type="ECO:0000313" key="2">
    <source>
        <dbReference type="WBParaSite" id="ES5_v2.g29921.t1"/>
    </source>
</evidence>
<protein>
    <submittedName>
        <fullName evidence="2">Uncharacterized protein</fullName>
    </submittedName>
</protein>
<sequence>VFKSIYKQDFPFHINYINYIIEHSSSTVQLKLFQTCKYFFSKTPFVPIEKLCRNSYSLEWKAVNGSHQEVLNLSNIKSKLWITNSVEYACLINVKGFYEGIETAIGKYEVTSLILSNHNIKLKAFKFLISSPKLIHLDMKMMRIQDEEDGDKIITFDRVIRELPKLDSFTLVFHIATDYTKIIEALKFCDIKNLKLGNIE</sequence>
<reference evidence="2" key="1">
    <citation type="submission" date="2022-11" db="UniProtKB">
        <authorList>
            <consortium name="WormBaseParasite"/>
        </authorList>
    </citation>
    <scope>IDENTIFICATION</scope>
</reference>
<accession>A0AC34GK61</accession>
<dbReference type="WBParaSite" id="ES5_v2.g29921.t1">
    <property type="protein sequence ID" value="ES5_v2.g29921.t1"/>
    <property type="gene ID" value="ES5_v2.g29921"/>
</dbReference>